<keyword evidence="7" id="KW-0539">Nucleus</keyword>
<keyword evidence="3" id="KW-0479">Metal-binding</keyword>
<dbReference type="InterPro" id="IPR050826">
    <property type="entry name" value="Krueppel_C2H2_ZnFinger"/>
</dbReference>
<dbReference type="Proteomes" id="UP000515126">
    <property type="component" value="Chromosome 11"/>
</dbReference>
<reference evidence="11" key="1">
    <citation type="submission" date="2025-08" db="UniProtKB">
        <authorList>
            <consortium name="RefSeq"/>
        </authorList>
    </citation>
    <scope>IDENTIFICATION</scope>
</reference>
<feature type="domain" description="C2H2-type" evidence="9">
    <location>
        <begin position="59"/>
        <end position="86"/>
    </location>
</feature>
<evidence type="ECO:0000256" key="7">
    <source>
        <dbReference type="ARBA" id="ARBA00023242"/>
    </source>
</evidence>
<comment type="subcellular location">
    <subcellularLocation>
        <location evidence="1">Nucleus</location>
    </subcellularLocation>
</comment>
<evidence type="ECO:0000256" key="2">
    <source>
        <dbReference type="ARBA" id="ARBA00006991"/>
    </source>
</evidence>
<dbReference type="GeneID" id="110304178"/>
<evidence type="ECO:0000259" key="9">
    <source>
        <dbReference type="PROSITE" id="PS50157"/>
    </source>
</evidence>
<dbReference type="FunFam" id="3.30.160.60:FF:000478">
    <property type="entry name" value="Zinc finger protein 133"/>
    <property type="match status" value="1"/>
</dbReference>
<keyword evidence="4" id="KW-0677">Repeat</keyword>
<dbReference type="AlphaFoldDB" id="A0A6P7RW89"/>
<dbReference type="GO" id="GO:0008270">
    <property type="term" value="F:zinc ion binding"/>
    <property type="evidence" value="ECO:0007669"/>
    <property type="project" value="UniProtKB-KW"/>
</dbReference>
<proteinExistence type="inferred from homology"/>
<dbReference type="PANTHER" id="PTHR24377">
    <property type="entry name" value="IP01015P-RELATED"/>
    <property type="match status" value="1"/>
</dbReference>
<feature type="domain" description="C2H2-type" evidence="9">
    <location>
        <begin position="115"/>
        <end position="142"/>
    </location>
</feature>
<evidence type="ECO:0000256" key="3">
    <source>
        <dbReference type="ARBA" id="ARBA00022723"/>
    </source>
</evidence>
<evidence type="ECO:0000256" key="4">
    <source>
        <dbReference type="ARBA" id="ARBA00022737"/>
    </source>
</evidence>
<keyword evidence="6" id="KW-0862">Zinc</keyword>
<dbReference type="RefSeq" id="XP_029339090.1">
    <property type="nucleotide sequence ID" value="XM_029483230.1"/>
</dbReference>
<dbReference type="FunFam" id="3.30.160.60:FF:000187">
    <property type="entry name" value="zinc finger protein 37 homolog"/>
    <property type="match status" value="1"/>
</dbReference>
<gene>
    <name evidence="11" type="primary">LOC110304178</name>
</gene>
<name>A0A6P7RW89_MUSCR</name>
<dbReference type="SUPFAM" id="SSF57667">
    <property type="entry name" value="beta-beta-alpha zinc fingers"/>
    <property type="match status" value="2"/>
</dbReference>
<protein>
    <submittedName>
        <fullName evidence="11">Zinc finger protein 625-like</fullName>
    </submittedName>
</protein>
<dbReference type="SMART" id="SM00355">
    <property type="entry name" value="ZnF_C2H2"/>
    <property type="match status" value="3"/>
</dbReference>
<accession>A0A6P7RW89</accession>
<keyword evidence="10" id="KW-1185">Reference proteome</keyword>
<dbReference type="Gene3D" id="3.30.160.60">
    <property type="entry name" value="Classic Zinc Finger"/>
    <property type="match status" value="4"/>
</dbReference>
<dbReference type="PROSITE" id="PS50157">
    <property type="entry name" value="ZINC_FINGER_C2H2_2"/>
    <property type="match status" value="3"/>
</dbReference>
<dbReference type="Pfam" id="PF00096">
    <property type="entry name" value="zf-C2H2"/>
    <property type="match status" value="2"/>
</dbReference>
<feature type="domain" description="C2H2-type" evidence="9">
    <location>
        <begin position="87"/>
        <end position="114"/>
    </location>
</feature>
<evidence type="ECO:0000256" key="8">
    <source>
        <dbReference type="PROSITE-ProRule" id="PRU00042"/>
    </source>
</evidence>
<evidence type="ECO:0000256" key="5">
    <source>
        <dbReference type="ARBA" id="ARBA00022771"/>
    </source>
</evidence>
<dbReference type="InterPro" id="IPR036236">
    <property type="entry name" value="Znf_C2H2_sf"/>
</dbReference>
<evidence type="ECO:0000313" key="11">
    <source>
        <dbReference type="RefSeq" id="XP_029339090.1"/>
    </source>
</evidence>
<sequence>MNMESDKSLRSDNSLLLDQPIKLINIDKTIDKGNECVKAFICANYHSRHVRSHRWKKLYECHQCGKAFARPANLHYHRRTHTGEKPYECNQCGKAFSCHSSLRYHKGTHTGEKPYQCNQCGKAFSSHSGLRYHKRNHTGEKPYECNHCGKAFEGEVASATSVAAVGSTSFSAVPSRLLCTSLQLVRSGWDDERPTSQCGVCQNFKRCFWRSDLFPGVTALRTDEDSDDKVVLAQL</sequence>
<evidence type="ECO:0000256" key="1">
    <source>
        <dbReference type="ARBA" id="ARBA00004123"/>
    </source>
</evidence>
<dbReference type="InterPro" id="IPR013087">
    <property type="entry name" value="Znf_C2H2_type"/>
</dbReference>
<dbReference type="FunFam" id="3.30.160.60:FF:002254">
    <property type="entry name" value="Zinc finger protein 540"/>
    <property type="match status" value="1"/>
</dbReference>
<dbReference type="FunFam" id="3.30.160.60:FF:000446">
    <property type="entry name" value="Zinc finger protein"/>
    <property type="match status" value="1"/>
</dbReference>
<evidence type="ECO:0000313" key="10">
    <source>
        <dbReference type="Proteomes" id="UP000515126"/>
    </source>
</evidence>
<dbReference type="KEGG" id="mcal:110304178"/>
<comment type="similarity">
    <text evidence="2">Belongs to the krueppel C2H2-type zinc-finger protein family.</text>
</comment>
<keyword evidence="5 8" id="KW-0863">Zinc-finger</keyword>
<evidence type="ECO:0000256" key="6">
    <source>
        <dbReference type="ARBA" id="ARBA00022833"/>
    </source>
</evidence>
<organism evidence="10 11">
    <name type="scientific">Mus caroli</name>
    <name type="common">Ryukyu mouse</name>
    <name type="synonym">Ricefield mouse</name>
    <dbReference type="NCBI Taxonomy" id="10089"/>
    <lineage>
        <taxon>Eukaryota</taxon>
        <taxon>Metazoa</taxon>
        <taxon>Chordata</taxon>
        <taxon>Craniata</taxon>
        <taxon>Vertebrata</taxon>
        <taxon>Euteleostomi</taxon>
        <taxon>Mammalia</taxon>
        <taxon>Eutheria</taxon>
        <taxon>Euarchontoglires</taxon>
        <taxon>Glires</taxon>
        <taxon>Rodentia</taxon>
        <taxon>Myomorpha</taxon>
        <taxon>Muroidea</taxon>
        <taxon>Muridae</taxon>
        <taxon>Murinae</taxon>
        <taxon>Mus</taxon>
        <taxon>Mus</taxon>
    </lineage>
</organism>
<dbReference type="GO" id="GO:0005634">
    <property type="term" value="C:nucleus"/>
    <property type="evidence" value="ECO:0007669"/>
    <property type="project" value="UniProtKB-SubCell"/>
</dbReference>
<dbReference type="PROSITE" id="PS00028">
    <property type="entry name" value="ZINC_FINGER_C2H2_1"/>
    <property type="match status" value="3"/>
</dbReference>